<protein>
    <recommendedName>
        <fullName evidence="2">Lipoprotein</fullName>
    </recommendedName>
</protein>
<sequence>MNNKIDLIIAFFMIFITGCDFSPTSSSEQISDYEVIEMIKNAEKIEISNDELPSQSQATIEQEYFEYEGLANWKASDLGYMVELSGRGQRYGMFREAYFNMDGRKLDPNDRDAEDREYGDDRLDEDYECFELVLPVTYTMPDGSTITVEDESGCGGLRE</sequence>
<evidence type="ECO:0008006" key="2">
    <source>
        <dbReference type="Google" id="ProtNLM"/>
    </source>
</evidence>
<dbReference type="EMBL" id="UINC01055080">
    <property type="protein sequence ID" value="SVB73554.1"/>
    <property type="molecule type" value="Genomic_DNA"/>
</dbReference>
<dbReference type="AlphaFoldDB" id="A0A382GFR9"/>
<name>A0A382GFR9_9ZZZZ</name>
<accession>A0A382GFR9</accession>
<proteinExistence type="predicted"/>
<dbReference type="PROSITE" id="PS51257">
    <property type="entry name" value="PROKAR_LIPOPROTEIN"/>
    <property type="match status" value="1"/>
</dbReference>
<evidence type="ECO:0000313" key="1">
    <source>
        <dbReference type="EMBL" id="SVB73554.1"/>
    </source>
</evidence>
<feature type="non-terminal residue" evidence="1">
    <location>
        <position position="159"/>
    </location>
</feature>
<gene>
    <name evidence="1" type="ORF">METZ01_LOCUS226408</name>
</gene>
<reference evidence="1" key="1">
    <citation type="submission" date="2018-05" db="EMBL/GenBank/DDBJ databases">
        <authorList>
            <person name="Lanie J.A."/>
            <person name="Ng W.-L."/>
            <person name="Kazmierczak K.M."/>
            <person name="Andrzejewski T.M."/>
            <person name="Davidsen T.M."/>
            <person name="Wayne K.J."/>
            <person name="Tettelin H."/>
            <person name="Glass J.I."/>
            <person name="Rusch D."/>
            <person name="Podicherti R."/>
            <person name="Tsui H.-C.T."/>
            <person name="Winkler M.E."/>
        </authorList>
    </citation>
    <scope>NUCLEOTIDE SEQUENCE</scope>
</reference>
<organism evidence="1">
    <name type="scientific">marine metagenome</name>
    <dbReference type="NCBI Taxonomy" id="408172"/>
    <lineage>
        <taxon>unclassified sequences</taxon>
        <taxon>metagenomes</taxon>
        <taxon>ecological metagenomes</taxon>
    </lineage>
</organism>